<dbReference type="GO" id="GO:0010333">
    <property type="term" value="F:terpene synthase activity"/>
    <property type="evidence" value="ECO:0007669"/>
    <property type="project" value="InterPro"/>
</dbReference>
<evidence type="ECO:0000313" key="7">
    <source>
        <dbReference type="Proteomes" id="UP001152533"/>
    </source>
</evidence>
<dbReference type="PANTHER" id="PTHR35201">
    <property type="entry name" value="TERPENE SYNTHASE"/>
    <property type="match status" value="1"/>
</dbReference>
<dbReference type="Gene3D" id="1.10.600.10">
    <property type="entry name" value="Farnesyl Diphosphate Synthase"/>
    <property type="match status" value="1"/>
</dbReference>
<dbReference type="Proteomes" id="UP001152533">
    <property type="component" value="Unassembled WGS sequence"/>
</dbReference>
<dbReference type="SUPFAM" id="SSF48576">
    <property type="entry name" value="Terpenoid synthases"/>
    <property type="match status" value="1"/>
</dbReference>
<organism evidence="6 7">
    <name type="scientific">Colletotrichum noveboracense</name>
    <dbReference type="NCBI Taxonomy" id="2664923"/>
    <lineage>
        <taxon>Eukaryota</taxon>
        <taxon>Fungi</taxon>
        <taxon>Dikarya</taxon>
        <taxon>Ascomycota</taxon>
        <taxon>Pezizomycotina</taxon>
        <taxon>Sordariomycetes</taxon>
        <taxon>Hypocreomycetidae</taxon>
        <taxon>Glomerellales</taxon>
        <taxon>Glomerellaceae</taxon>
        <taxon>Colletotrichum</taxon>
        <taxon>Colletotrichum gloeosporioides species complex</taxon>
    </lineage>
</organism>
<evidence type="ECO:0000256" key="2">
    <source>
        <dbReference type="ARBA" id="ARBA00006333"/>
    </source>
</evidence>
<comment type="similarity">
    <text evidence="2 4">Belongs to the terpene synthase family.</text>
</comment>
<keyword evidence="4" id="KW-0456">Lyase</keyword>
<dbReference type="InterPro" id="IPR008949">
    <property type="entry name" value="Isoprenoid_synthase_dom_sf"/>
</dbReference>
<name>A0A9W4RXK4_9PEZI</name>
<dbReference type="EC" id="4.2.3.-" evidence="4"/>
<gene>
    <name evidence="6" type="ORF">CGXH109_LOCUS86366</name>
</gene>
<reference evidence="6" key="1">
    <citation type="submission" date="2022-08" db="EMBL/GenBank/DDBJ databases">
        <authorList>
            <person name="Giroux E."/>
            <person name="Giroux E."/>
        </authorList>
    </citation>
    <scope>NUCLEOTIDE SEQUENCE</scope>
    <source>
        <strain evidence="6">H1091258</strain>
    </source>
</reference>
<sequence length="445" mass="50761">MSSDDRYRVSCKRASTDMDPSSNDVVPSKRIMLGRRPSITTASDISPSESSSPPATPVSEYQATATQTSPSDHGSAACDRNLRDIMAADAQYVRIPDCFSSIMSVEPAMNVNWERLKEEANAWIKDIYHLSDAQAKKHSRANFAFMNAMWIPYADEESFRVMLDWNNWVFAFDDQFDEGHLKDDPIKAQKELDAHMAILEDKNPPVQRDDNPIHYVFQTTWDRFKKRTSPELQARYRASMKGYFEGLIGQVKVQESQKALKISVKQYMDFRRATIACEPCYALVEWVPDEAFSFVPWLTDLPSRYAHGISISQEQVDHESVQTCMQTASDLVILVNDILSYRKDLEQGVDHNLISLLKAQGYSTQAAVDKIGDMIDECYKRWYGAMARMPLWGEKIDREVLRYLDGCRNIALGNLHWSYESGRYLGAEGAEVRQTRIMRLPSPGV</sequence>
<dbReference type="GO" id="GO:0046872">
    <property type="term" value="F:metal ion binding"/>
    <property type="evidence" value="ECO:0007669"/>
    <property type="project" value="UniProtKB-KW"/>
</dbReference>
<comment type="caution">
    <text evidence="6">The sequence shown here is derived from an EMBL/GenBank/DDBJ whole genome shotgun (WGS) entry which is preliminary data.</text>
</comment>
<dbReference type="GO" id="GO:0008299">
    <property type="term" value="P:isoprenoid biosynthetic process"/>
    <property type="evidence" value="ECO:0007669"/>
    <property type="project" value="UniProtKB-ARBA"/>
</dbReference>
<dbReference type="Pfam" id="PF19086">
    <property type="entry name" value="Terpene_syn_C_2"/>
    <property type="match status" value="1"/>
</dbReference>
<comment type="cofactor">
    <cofactor evidence="1 4">
        <name>Mg(2+)</name>
        <dbReference type="ChEBI" id="CHEBI:18420"/>
    </cofactor>
</comment>
<proteinExistence type="inferred from homology"/>
<evidence type="ECO:0000256" key="5">
    <source>
        <dbReference type="SAM" id="MobiDB-lite"/>
    </source>
</evidence>
<protein>
    <recommendedName>
        <fullName evidence="4">Terpene synthase</fullName>
        <ecNumber evidence="4">4.2.3.-</ecNumber>
    </recommendedName>
</protein>
<evidence type="ECO:0000256" key="1">
    <source>
        <dbReference type="ARBA" id="ARBA00001946"/>
    </source>
</evidence>
<dbReference type="EMBL" id="CAMGZC010000707">
    <property type="protein sequence ID" value="CAI0649494.1"/>
    <property type="molecule type" value="Genomic_DNA"/>
</dbReference>
<feature type="compositionally biased region" description="Polar residues" evidence="5">
    <location>
        <begin position="61"/>
        <end position="72"/>
    </location>
</feature>
<dbReference type="SFLD" id="SFLDG01020">
    <property type="entry name" value="Terpene_Cyclase_Like_2"/>
    <property type="match status" value="1"/>
</dbReference>
<evidence type="ECO:0000313" key="6">
    <source>
        <dbReference type="EMBL" id="CAI0649494.1"/>
    </source>
</evidence>
<dbReference type="SFLD" id="SFLDS00005">
    <property type="entry name" value="Isoprenoid_Synthase_Type_I"/>
    <property type="match status" value="1"/>
</dbReference>
<accession>A0A9W4RXK4</accession>
<keyword evidence="4" id="KW-0479">Metal-binding</keyword>
<feature type="compositionally biased region" description="Low complexity" evidence="5">
    <location>
        <begin position="43"/>
        <end position="59"/>
    </location>
</feature>
<evidence type="ECO:0000256" key="3">
    <source>
        <dbReference type="ARBA" id="ARBA00022842"/>
    </source>
</evidence>
<dbReference type="AlphaFoldDB" id="A0A9W4RXK4"/>
<feature type="region of interest" description="Disordered" evidence="5">
    <location>
        <begin position="1"/>
        <end position="76"/>
    </location>
</feature>
<keyword evidence="7" id="KW-1185">Reference proteome</keyword>
<dbReference type="InterPro" id="IPR034686">
    <property type="entry name" value="Terpene_cyclase-like_2"/>
</dbReference>
<dbReference type="PANTHER" id="PTHR35201:SF4">
    <property type="entry name" value="BETA-PINACENE SYNTHASE-RELATED"/>
    <property type="match status" value="1"/>
</dbReference>
<keyword evidence="3 4" id="KW-0460">Magnesium</keyword>
<evidence type="ECO:0000256" key="4">
    <source>
        <dbReference type="RuleBase" id="RU366034"/>
    </source>
</evidence>